<dbReference type="Proteomes" id="UP000664209">
    <property type="component" value="Unassembled WGS sequence"/>
</dbReference>
<reference evidence="1" key="1">
    <citation type="submission" date="2021-03" db="EMBL/GenBank/DDBJ databases">
        <title>Actinotalea soli sp. nov., isolated from soil.</title>
        <authorList>
            <person name="Ping W."/>
            <person name="Zhang J."/>
        </authorList>
    </citation>
    <scope>NUCLEOTIDE SEQUENCE</scope>
    <source>
        <strain evidence="1">BY-33</strain>
    </source>
</reference>
<proteinExistence type="predicted"/>
<gene>
    <name evidence="1" type="ORF">J4G33_12110</name>
</gene>
<comment type="caution">
    <text evidence="1">The sequence shown here is derived from an EMBL/GenBank/DDBJ whole genome shotgun (WGS) entry which is preliminary data.</text>
</comment>
<protein>
    <submittedName>
        <fullName evidence="1">Uncharacterized protein</fullName>
    </submittedName>
</protein>
<evidence type="ECO:0000313" key="1">
    <source>
        <dbReference type="EMBL" id="MBO1752547.1"/>
    </source>
</evidence>
<dbReference type="RefSeq" id="WP_208056229.1">
    <property type="nucleotide sequence ID" value="NZ_JAGEMK010000006.1"/>
</dbReference>
<evidence type="ECO:0000313" key="2">
    <source>
        <dbReference type="Proteomes" id="UP000664209"/>
    </source>
</evidence>
<name>A0A939LPY9_9CELL</name>
<organism evidence="1 2">
    <name type="scientific">Actinotalea soli</name>
    <dbReference type="NCBI Taxonomy" id="2819234"/>
    <lineage>
        <taxon>Bacteria</taxon>
        <taxon>Bacillati</taxon>
        <taxon>Actinomycetota</taxon>
        <taxon>Actinomycetes</taxon>
        <taxon>Micrococcales</taxon>
        <taxon>Cellulomonadaceae</taxon>
        <taxon>Actinotalea</taxon>
    </lineage>
</organism>
<dbReference type="AlphaFoldDB" id="A0A939LPY9"/>
<keyword evidence="2" id="KW-1185">Reference proteome</keyword>
<accession>A0A939LPY9</accession>
<dbReference type="EMBL" id="JAGEMK010000006">
    <property type="protein sequence ID" value="MBO1752547.1"/>
    <property type="molecule type" value="Genomic_DNA"/>
</dbReference>
<sequence length="122" mass="13239">MDDATGLAAAIRPLTPLRVQQVEYNAPMLTVVGGGWSVALTGEWTWYRGDQVVAAWGDASAEDAVWDLCGLDLLDVVFPDLGFAGDCVFVLSDGRIEARSDRTGFETWAFEHEALDTVFIGL</sequence>